<evidence type="ECO:0000256" key="1">
    <source>
        <dbReference type="ARBA" id="ARBA00022729"/>
    </source>
</evidence>
<organism evidence="3">
    <name type="scientific">Streptomyces sp. R44</name>
    <dbReference type="NCBI Taxonomy" id="3238633"/>
    <lineage>
        <taxon>Bacteria</taxon>
        <taxon>Bacillati</taxon>
        <taxon>Actinomycetota</taxon>
        <taxon>Actinomycetes</taxon>
        <taxon>Kitasatosporales</taxon>
        <taxon>Streptomycetaceae</taxon>
        <taxon>Streptomyces</taxon>
    </lineage>
</organism>
<evidence type="ECO:0000313" key="3">
    <source>
        <dbReference type="EMBL" id="XDQ73233.1"/>
    </source>
</evidence>
<dbReference type="Gene3D" id="2.115.10.10">
    <property type="entry name" value="Tachylectin 2"/>
    <property type="match status" value="1"/>
</dbReference>
<feature type="signal peptide" evidence="2">
    <location>
        <begin position="1"/>
        <end position="19"/>
    </location>
</feature>
<feature type="chain" id="PRO_5044302357" evidence="2">
    <location>
        <begin position="20"/>
        <end position="708"/>
    </location>
</feature>
<evidence type="ECO:0000256" key="2">
    <source>
        <dbReference type="SAM" id="SignalP"/>
    </source>
</evidence>
<dbReference type="Pfam" id="PF13517">
    <property type="entry name" value="FG-GAP_3"/>
    <property type="match status" value="1"/>
</dbReference>
<dbReference type="AlphaFoldDB" id="A0AB39T3L1"/>
<dbReference type="SUPFAM" id="SSF82171">
    <property type="entry name" value="DPP6 N-terminal domain-like"/>
    <property type="match status" value="1"/>
</dbReference>
<proteinExistence type="predicted"/>
<dbReference type="EMBL" id="CP163444">
    <property type="protein sequence ID" value="XDQ73233.1"/>
    <property type="molecule type" value="Genomic_DNA"/>
</dbReference>
<dbReference type="RefSeq" id="WP_369145839.1">
    <property type="nucleotide sequence ID" value="NZ_CP163444.1"/>
</dbReference>
<name>A0AB39T3L1_9ACTN</name>
<gene>
    <name evidence="3" type="ORF">AB5J54_23210</name>
</gene>
<reference evidence="3" key="1">
    <citation type="submission" date="2024-07" db="EMBL/GenBank/DDBJ databases">
        <authorList>
            <person name="Yu S.T."/>
        </authorList>
    </citation>
    <scope>NUCLEOTIDE SEQUENCE</scope>
    <source>
        <strain evidence="3">R44</strain>
    </source>
</reference>
<sequence>MATVLALTGGALAAAPATAATTAGPAAPATGQQAALSFPARSEIVGAGATGFLSKGEKLLWTRFSDGSTTELPGTPIGEIRSDVVGVTTAPNVFRLYDMATGAEPVTIDLSGRGFTFEAAAVSGTTLAVWAGDQLHLVSKEGDRITDRPVPDVVAPWHTRKVVPTQSGEFAVSHPGDTGRPLSFVDIATGTVTQAFSDVPSPDFTATKSRLAWVDHMWNDSPDYALNLTVLDRATGARTVTPLGTGRQASVEALGDWFLTADRQGLTRAEHPDLVPLVAHHADGRTVRLLDHRSSSAVAPDGSLLARGGTKEHGEGLYRISPAADGTPTAEFLAGSGESVELGVPVATVPEAVTLSTWNKGILFSWGVSRTNVRCELTLRHTTTGKTVTDTFNGSWSNPPTTINHFMGGLYEERPIPSGAYTWELTATPLNGIGEAVRSSGAITVARVTAAHDYTGNGTPDVLARDAAGRLWRDDTTYPDNVLRSAGRSSLGGGWQAYDRIEAAGNLGGSDTDDLLARDRNGGLWLYQGKGDGGFTPRVKIGTNWQIYDKIAAGSDVSGDGRADVLATDRSGGLWLYPGTGNANTPLGARKKIGTSWGVYDLVVATGNSVGAPAGDVFARDRAGVLWMYLGKGDGTFAPRVKVGGGWNAYQHLVPVGNADRYGRPDLLAIGPTGAYLYRSIGTWNRPFSYRDRAALYAGETGAFNDYS</sequence>
<dbReference type="InterPro" id="IPR013517">
    <property type="entry name" value="FG-GAP"/>
</dbReference>
<keyword evidence="1 2" id="KW-0732">Signal</keyword>
<protein>
    <submittedName>
        <fullName evidence="3">FG-GAP repeat domain-containing protein</fullName>
    </submittedName>
</protein>
<dbReference type="InterPro" id="IPR028994">
    <property type="entry name" value="Integrin_alpha_N"/>
</dbReference>
<accession>A0AB39T3L1</accession>
<dbReference type="SUPFAM" id="SSF69318">
    <property type="entry name" value="Integrin alpha N-terminal domain"/>
    <property type="match status" value="1"/>
</dbReference>